<evidence type="ECO:0000313" key="3">
    <source>
        <dbReference type="Proteomes" id="UP000078162"/>
    </source>
</evidence>
<dbReference type="STRING" id="1806891.Cs308_0308"/>
<dbReference type="KEGG" id="csaz:Cs308_0308"/>
<proteinExistence type="predicted"/>
<protein>
    <submittedName>
        <fullName evidence="2">Uncharacterized protein</fullName>
    </submittedName>
</protein>
<organism evidence="2 3">
    <name type="scientific">Candidatus Chlamydia sanziniae</name>
    <dbReference type="NCBI Taxonomy" id="1806891"/>
    <lineage>
        <taxon>Bacteria</taxon>
        <taxon>Pseudomonadati</taxon>
        <taxon>Chlamydiota</taxon>
        <taxon>Chlamydiia</taxon>
        <taxon>Chlamydiales</taxon>
        <taxon>Chlamydiaceae</taxon>
        <taxon>Chlamydia/Chlamydophila group</taxon>
        <taxon>Chlamydia</taxon>
    </lineage>
</organism>
<dbReference type="EMBL" id="CP014639">
    <property type="protein sequence ID" value="ANH78479.1"/>
    <property type="molecule type" value="Genomic_DNA"/>
</dbReference>
<sequence length="385" mass="43545">MGAPISGDDGDQNTISDHLDETATEEGDSELEERISDSAMQIIETVGSSEIPEATPSEGMNSDLMTNRVEYEAREGVLVTILARIRQAVSQIWKNIFPRHHRSETSSSLEAIPRMLLKETELPAVTSEPPYFHTLQTTLATCRSFFFHVFLRLSAFLRREHPSMPLDLCGANSLSLEAAVAFALILRLACKWVAEDALEEGLPLESLQEVAIYNALSLDGISNVETVSQEIAELLYSNERVDGLANLRGLTKIVCSPYLGTGQYFHVVNNLDTYDKERNYNQVLACAVKIDEFMDRSSNEALIMHDILYLLRQDRSKELGDFLMMWAEAYDIQVNYDVVNAILETNLPILEEDYRSHPDAYQNKLNYVICEFFCNDRLTLIEPRE</sequence>
<dbReference type="RefSeq" id="WP_066481731.1">
    <property type="nucleotide sequence ID" value="NZ_CP014639.1"/>
</dbReference>
<accession>A0A1A9HU12</accession>
<reference evidence="2 3" key="1">
    <citation type="submission" date="2016-03" db="EMBL/GenBank/DDBJ databases">
        <title>Culture-independent genomics supports pathogen discovery for uncultivable bacteria within the genus Chlamydia.</title>
        <authorList>
            <person name="Taylor-Brown A."/>
            <person name="Bachmann N.L."/>
            <person name="Borel N."/>
            <person name="Polkinghorne A."/>
        </authorList>
    </citation>
    <scope>NUCLEOTIDE SEQUENCE [LARGE SCALE GENOMIC DNA]</scope>
    <source>
        <strain evidence="2 3">2742-308</strain>
    </source>
</reference>
<dbReference type="OrthoDB" id="17149at2"/>
<evidence type="ECO:0000313" key="2">
    <source>
        <dbReference type="EMBL" id="ANH78479.1"/>
    </source>
</evidence>
<dbReference type="Proteomes" id="UP000078162">
    <property type="component" value="Chromosome"/>
</dbReference>
<gene>
    <name evidence="2" type="ORF">Cs308_0308</name>
</gene>
<dbReference type="AlphaFoldDB" id="A0A1A9HU12"/>
<feature type="compositionally biased region" description="Acidic residues" evidence="1">
    <location>
        <begin position="22"/>
        <end position="31"/>
    </location>
</feature>
<evidence type="ECO:0000256" key="1">
    <source>
        <dbReference type="SAM" id="MobiDB-lite"/>
    </source>
</evidence>
<dbReference type="PATRIC" id="fig|1806891.3.peg.299"/>
<name>A0A1A9HU12_9CHLA</name>
<feature type="region of interest" description="Disordered" evidence="1">
    <location>
        <begin position="1"/>
        <end position="32"/>
    </location>
</feature>
<keyword evidence="3" id="KW-1185">Reference proteome</keyword>